<sequence length="220" mass="23950">MSGTDGSLITHFVQRLYDDVSRIEALIKVVHNAEAGQINTDEAAFILSKVPAIVSPGALVTSKHSLHHSRVSVDSTNSAGLPDLNGADAVAPPSYPSLENAINNVPRTTQPAAPKRQARALWDYNLDSEEPEDLSFIKGAIIEVLTEDNEDWWTGKCNGRTGIFPSNYVELLQHPLPTWSTLPPATVTKARPPRESAPKYVPYKIAHVTMSNPSDNTANF</sequence>
<keyword evidence="2" id="KW-1185">Reference proteome</keyword>
<dbReference type="Proteomes" id="UP000789525">
    <property type="component" value="Unassembled WGS sequence"/>
</dbReference>
<dbReference type="EMBL" id="CAJVPT010039360">
    <property type="protein sequence ID" value="CAG8722600.1"/>
    <property type="molecule type" value="Genomic_DNA"/>
</dbReference>
<protein>
    <submittedName>
        <fullName evidence="1">14363_t:CDS:1</fullName>
    </submittedName>
</protein>
<gene>
    <name evidence="1" type="ORF">ACOLOM_LOCUS11207</name>
</gene>
<evidence type="ECO:0000313" key="2">
    <source>
        <dbReference type="Proteomes" id="UP000789525"/>
    </source>
</evidence>
<evidence type="ECO:0000313" key="1">
    <source>
        <dbReference type="EMBL" id="CAG8722600.1"/>
    </source>
</evidence>
<reference evidence="1" key="1">
    <citation type="submission" date="2021-06" db="EMBL/GenBank/DDBJ databases">
        <authorList>
            <person name="Kallberg Y."/>
            <person name="Tangrot J."/>
            <person name="Rosling A."/>
        </authorList>
    </citation>
    <scope>NUCLEOTIDE SEQUENCE</scope>
    <source>
        <strain evidence="1">CL356</strain>
    </source>
</reference>
<accession>A0ACA9PS20</accession>
<comment type="caution">
    <text evidence="1">The sequence shown here is derived from an EMBL/GenBank/DDBJ whole genome shotgun (WGS) entry which is preliminary data.</text>
</comment>
<organism evidence="1 2">
    <name type="scientific">Acaulospora colombiana</name>
    <dbReference type="NCBI Taxonomy" id="27376"/>
    <lineage>
        <taxon>Eukaryota</taxon>
        <taxon>Fungi</taxon>
        <taxon>Fungi incertae sedis</taxon>
        <taxon>Mucoromycota</taxon>
        <taxon>Glomeromycotina</taxon>
        <taxon>Glomeromycetes</taxon>
        <taxon>Diversisporales</taxon>
        <taxon>Acaulosporaceae</taxon>
        <taxon>Acaulospora</taxon>
    </lineage>
</organism>
<proteinExistence type="predicted"/>
<name>A0ACA9PS20_9GLOM</name>